<sequence>MLDMPIIPKEKCIYSLPEFYPRFTTLDSYCAGFINGSSACNGDSGGGMVFQKATGSSSRIAYHLRGLVSLSVALQNKAKCDPSHYVVFTDVAKYLDFIKEAMTQ</sequence>
<reference evidence="2 3" key="1">
    <citation type="journal article" date="2024" name="BMC Genomics">
        <title>De novo assembly and annotation of Popillia japonica's genome with initial clues to its potential as an invasive pest.</title>
        <authorList>
            <person name="Cucini C."/>
            <person name="Boschi S."/>
            <person name="Funari R."/>
            <person name="Cardaioli E."/>
            <person name="Iannotti N."/>
            <person name="Marturano G."/>
            <person name="Paoli F."/>
            <person name="Bruttini M."/>
            <person name="Carapelli A."/>
            <person name="Frati F."/>
            <person name="Nardi F."/>
        </authorList>
    </citation>
    <scope>NUCLEOTIDE SEQUENCE [LARGE SCALE GENOMIC DNA]</scope>
    <source>
        <strain evidence="2">DMR45628</strain>
    </source>
</reference>
<accession>A0AAW1MY98</accession>
<dbReference type="PROSITE" id="PS50240">
    <property type="entry name" value="TRYPSIN_DOM"/>
    <property type="match status" value="1"/>
</dbReference>
<dbReference type="Proteomes" id="UP001458880">
    <property type="component" value="Unassembled WGS sequence"/>
</dbReference>
<dbReference type="Gene3D" id="2.40.10.10">
    <property type="entry name" value="Trypsin-like serine proteases"/>
    <property type="match status" value="1"/>
</dbReference>
<proteinExistence type="predicted"/>
<dbReference type="PANTHER" id="PTHR24260">
    <property type="match status" value="1"/>
</dbReference>
<dbReference type="SUPFAM" id="SSF50494">
    <property type="entry name" value="Trypsin-like serine proteases"/>
    <property type="match status" value="1"/>
</dbReference>
<organism evidence="2 3">
    <name type="scientific">Popillia japonica</name>
    <name type="common">Japanese beetle</name>
    <dbReference type="NCBI Taxonomy" id="7064"/>
    <lineage>
        <taxon>Eukaryota</taxon>
        <taxon>Metazoa</taxon>
        <taxon>Ecdysozoa</taxon>
        <taxon>Arthropoda</taxon>
        <taxon>Hexapoda</taxon>
        <taxon>Insecta</taxon>
        <taxon>Pterygota</taxon>
        <taxon>Neoptera</taxon>
        <taxon>Endopterygota</taxon>
        <taxon>Coleoptera</taxon>
        <taxon>Polyphaga</taxon>
        <taxon>Scarabaeiformia</taxon>
        <taxon>Scarabaeidae</taxon>
        <taxon>Rutelinae</taxon>
        <taxon>Popillia</taxon>
    </lineage>
</organism>
<evidence type="ECO:0000313" key="2">
    <source>
        <dbReference type="EMBL" id="KAK9751333.1"/>
    </source>
</evidence>
<dbReference type="InterPro" id="IPR001254">
    <property type="entry name" value="Trypsin_dom"/>
</dbReference>
<dbReference type="PANTHER" id="PTHR24260:SF143">
    <property type="entry name" value="SERINE PROTEASE GD-LIKE PROTEIN"/>
    <property type="match status" value="1"/>
</dbReference>
<gene>
    <name evidence="2" type="ORF">QE152_g5165</name>
</gene>
<dbReference type="Pfam" id="PF00089">
    <property type="entry name" value="Trypsin"/>
    <property type="match status" value="1"/>
</dbReference>
<comment type="caution">
    <text evidence="2">The sequence shown here is derived from an EMBL/GenBank/DDBJ whole genome shotgun (WGS) entry which is preliminary data.</text>
</comment>
<dbReference type="GO" id="GO:0006508">
    <property type="term" value="P:proteolysis"/>
    <property type="evidence" value="ECO:0007669"/>
    <property type="project" value="InterPro"/>
</dbReference>
<dbReference type="InterPro" id="IPR051333">
    <property type="entry name" value="CLIP_Serine_Protease"/>
</dbReference>
<evidence type="ECO:0000313" key="3">
    <source>
        <dbReference type="Proteomes" id="UP001458880"/>
    </source>
</evidence>
<feature type="domain" description="Peptidase S1" evidence="1">
    <location>
        <begin position="1"/>
        <end position="103"/>
    </location>
</feature>
<dbReference type="InterPro" id="IPR009003">
    <property type="entry name" value="Peptidase_S1_PA"/>
</dbReference>
<keyword evidence="3" id="KW-1185">Reference proteome</keyword>
<dbReference type="EMBL" id="JASPKY010000029">
    <property type="protein sequence ID" value="KAK9751333.1"/>
    <property type="molecule type" value="Genomic_DNA"/>
</dbReference>
<protein>
    <submittedName>
        <fullName evidence="2">Trypsin</fullName>
    </submittedName>
</protein>
<dbReference type="GO" id="GO:0004252">
    <property type="term" value="F:serine-type endopeptidase activity"/>
    <property type="evidence" value="ECO:0007669"/>
    <property type="project" value="InterPro"/>
</dbReference>
<name>A0AAW1MY98_POPJA</name>
<dbReference type="InterPro" id="IPR043504">
    <property type="entry name" value="Peptidase_S1_PA_chymotrypsin"/>
</dbReference>
<dbReference type="AlphaFoldDB" id="A0AAW1MY98"/>
<evidence type="ECO:0000259" key="1">
    <source>
        <dbReference type="PROSITE" id="PS50240"/>
    </source>
</evidence>